<sequence>MPDARPELNARQQDLIERVRREGFASVDELARAFDVTPQTVRRDINQLAELGLLRRQHGGASLPTGSQNLAYDDRRELLADEKRRIARAAARHIPDNASLFINLGTTTEEVARALSGHRGLRVITNNLNVATLMAGYEECEVIVAGGVVRARDLGVIGGLAIDFIRQFKVDFAVIGTSSIEADGTLRDFDARETRVAEAIIEGARAVFLVADHSKFDRPALVRGGHLSQVNILFTDAAPPESWSGMLARAGTQVVVAD</sequence>
<keyword evidence="6" id="KW-1185">Reference proteome</keyword>
<dbReference type="InterPro" id="IPR037171">
    <property type="entry name" value="NagB/RpiA_transferase-like"/>
</dbReference>
<keyword evidence="2" id="KW-0805">Transcription regulation</keyword>
<evidence type="ECO:0000256" key="2">
    <source>
        <dbReference type="ARBA" id="ARBA00023015"/>
    </source>
</evidence>
<reference evidence="7" key="1">
    <citation type="journal article" date="2005" name="FEMS Microbiol. Rev.">
        <title>The many faces of the helix-turn-helix domain: transcription regulation and beyond.</title>
        <authorList>
            <person name="Aravind L."/>
            <person name="Anantharaman V."/>
            <person name="Balaji S."/>
            <person name="Babu M.M."/>
            <person name="Iyer L.M."/>
        </authorList>
    </citation>
    <scope>NUCLEOTIDE SEQUENCE</scope>
</reference>
<dbReference type="PROSITE" id="PS00894">
    <property type="entry name" value="HTH_DEOR_1"/>
    <property type="match status" value="1"/>
</dbReference>
<evidence type="ECO:0000256" key="4">
    <source>
        <dbReference type="ARBA" id="ARBA00023163"/>
    </source>
</evidence>
<dbReference type="Pfam" id="PF00455">
    <property type="entry name" value="DeoRC"/>
    <property type="match status" value="1"/>
</dbReference>
<dbReference type="OrthoDB" id="9814815at2"/>
<dbReference type="GO" id="GO:0003677">
    <property type="term" value="F:DNA binding"/>
    <property type="evidence" value="ECO:0007669"/>
    <property type="project" value="UniProtKB-KW"/>
</dbReference>
<dbReference type="Pfam" id="PF08220">
    <property type="entry name" value="HTH_DeoR"/>
    <property type="match status" value="1"/>
</dbReference>
<dbReference type="PANTHER" id="PTHR30363:SF4">
    <property type="entry name" value="GLYCEROL-3-PHOSPHATE REGULON REPRESSOR"/>
    <property type="match status" value="1"/>
</dbReference>
<dbReference type="InterPro" id="IPR018356">
    <property type="entry name" value="Tscrpt_reg_HTH_DeoR_CS"/>
</dbReference>
<keyword evidence="3 7" id="KW-0238">DNA-binding</keyword>
<evidence type="ECO:0000313" key="6">
    <source>
        <dbReference type="Proteomes" id="UP000675920"/>
    </source>
</evidence>
<dbReference type="SUPFAM" id="SSF100950">
    <property type="entry name" value="NagB/RpiA/CoA transferase-like"/>
    <property type="match status" value="1"/>
</dbReference>
<dbReference type="SMART" id="SM00420">
    <property type="entry name" value="HTH_DEOR"/>
    <property type="match status" value="1"/>
</dbReference>
<dbReference type="PROSITE" id="PS51000">
    <property type="entry name" value="HTH_DEOR_2"/>
    <property type="match status" value="1"/>
</dbReference>
<keyword evidence="4" id="KW-0804">Transcription</keyword>
<keyword evidence="1" id="KW-0678">Repressor</keyword>
<evidence type="ECO:0000259" key="5">
    <source>
        <dbReference type="PROSITE" id="PS51000"/>
    </source>
</evidence>
<dbReference type="SMART" id="SM01134">
    <property type="entry name" value="DeoRC"/>
    <property type="match status" value="1"/>
</dbReference>
<dbReference type="Gene3D" id="1.10.10.10">
    <property type="entry name" value="Winged helix-like DNA-binding domain superfamily/Winged helix DNA-binding domain"/>
    <property type="match status" value="1"/>
</dbReference>
<dbReference type="PANTHER" id="PTHR30363">
    <property type="entry name" value="HTH-TYPE TRANSCRIPTIONAL REGULATOR SRLR-RELATED"/>
    <property type="match status" value="1"/>
</dbReference>
<dbReference type="Gene3D" id="3.30.750.70">
    <property type="entry name" value="4-hydroxybutyrate coenzyme like domains"/>
    <property type="match status" value="1"/>
</dbReference>
<dbReference type="InterPro" id="IPR014036">
    <property type="entry name" value="DeoR-like_C"/>
</dbReference>
<dbReference type="InterPro" id="IPR001034">
    <property type="entry name" value="DeoR_HTH"/>
</dbReference>
<dbReference type="InterPro" id="IPR050313">
    <property type="entry name" value="Carb_Metab_HTH_regulators"/>
</dbReference>
<proteinExistence type="predicted"/>
<dbReference type="AlphaFoldDB" id="A0A8B6X7Y1"/>
<protein>
    <submittedName>
        <fullName evidence="7">DeoR/GlpR family DNA-binding transcription regulator</fullName>
    </submittedName>
</protein>
<dbReference type="InterPro" id="IPR036388">
    <property type="entry name" value="WH-like_DNA-bd_sf"/>
</dbReference>
<dbReference type="PRINTS" id="PR00037">
    <property type="entry name" value="HTHLACR"/>
</dbReference>
<dbReference type="RefSeq" id="WP_034411818.1">
    <property type="nucleotide sequence ID" value="NZ_AXWS01000014.1"/>
</dbReference>
<evidence type="ECO:0000256" key="3">
    <source>
        <dbReference type="ARBA" id="ARBA00023125"/>
    </source>
</evidence>
<evidence type="ECO:0000313" key="7">
    <source>
        <dbReference type="RefSeq" id="WP_034411818.1"/>
    </source>
</evidence>
<dbReference type="Proteomes" id="UP000675920">
    <property type="component" value="Unplaced"/>
</dbReference>
<reference evidence="7" key="2">
    <citation type="submission" date="2025-08" db="UniProtKB">
        <authorList>
            <consortium name="RefSeq"/>
        </authorList>
    </citation>
    <scope>IDENTIFICATION</scope>
</reference>
<dbReference type="SUPFAM" id="SSF46785">
    <property type="entry name" value="Winged helix' DNA-binding domain"/>
    <property type="match status" value="1"/>
</dbReference>
<accession>A0A8B6X7Y1</accession>
<name>A0A8B6X7Y1_9BURK</name>
<feature type="domain" description="HTH deoR-type" evidence="5">
    <location>
        <begin position="8"/>
        <end position="63"/>
    </location>
</feature>
<dbReference type="InterPro" id="IPR036390">
    <property type="entry name" value="WH_DNA-bd_sf"/>
</dbReference>
<dbReference type="GO" id="GO:0003700">
    <property type="term" value="F:DNA-binding transcription factor activity"/>
    <property type="evidence" value="ECO:0007669"/>
    <property type="project" value="InterPro"/>
</dbReference>
<evidence type="ECO:0000256" key="1">
    <source>
        <dbReference type="ARBA" id="ARBA00022491"/>
    </source>
</evidence>
<organism evidence="6 7">
    <name type="scientific">Derxia gummosa DSM 723</name>
    <dbReference type="NCBI Taxonomy" id="1121388"/>
    <lineage>
        <taxon>Bacteria</taxon>
        <taxon>Pseudomonadati</taxon>
        <taxon>Pseudomonadota</taxon>
        <taxon>Betaproteobacteria</taxon>
        <taxon>Burkholderiales</taxon>
        <taxon>Alcaligenaceae</taxon>
        <taxon>Derxia</taxon>
    </lineage>
</organism>